<name>A0A2X1WL90_9BURK</name>
<dbReference type="EMBL" id="UATH01000001">
    <property type="protein sequence ID" value="SPY09324.1"/>
    <property type="molecule type" value="Genomic_DNA"/>
</dbReference>
<evidence type="ECO:0000313" key="2">
    <source>
        <dbReference type="Proteomes" id="UP000250242"/>
    </source>
</evidence>
<sequence>MVSSRLIASPSNTLRRYFATKTTWTCILKTQCRPCLISLSSLIGHIIISACNASKPSNTNCDQTASKSGKYAVSLAPAGSFSTRRWRCRRSATSVGRRNWAMRACASCSPSGATAQKRHGWRMRPFTRCNRRSRIWSVLRVIFSPDGPTSLVSRRKASQTVSVTPTRNRSSSTKRTAACSCRSWAGCATATVARCWAQSEMSP</sequence>
<organism evidence="1 2">
    <name type="scientific">Oligella urethralis</name>
    <dbReference type="NCBI Taxonomy" id="90245"/>
    <lineage>
        <taxon>Bacteria</taxon>
        <taxon>Pseudomonadati</taxon>
        <taxon>Pseudomonadota</taxon>
        <taxon>Betaproteobacteria</taxon>
        <taxon>Burkholderiales</taxon>
        <taxon>Alcaligenaceae</taxon>
        <taxon>Oligella</taxon>
    </lineage>
</organism>
<gene>
    <name evidence="1" type="ORF">NCTC11009_02589</name>
</gene>
<dbReference type="AlphaFoldDB" id="A0A2X1WL90"/>
<reference evidence="1 2" key="1">
    <citation type="submission" date="2018-06" db="EMBL/GenBank/DDBJ databases">
        <authorList>
            <consortium name="Pathogen Informatics"/>
            <person name="Doyle S."/>
        </authorList>
    </citation>
    <scope>NUCLEOTIDE SEQUENCE [LARGE SCALE GENOMIC DNA]</scope>
    <source>
        <strain evidence="1 2">NCTC11009</strain>
    </source>
</reference>
<proteinExistence type="predicted"/>
<evidence type="ECO:0000313" key="1">
    <source>
        <dbReference type="EMBL" id="SPY09324.1"/>
    </source>
</evidence>
<accession>A0A2X1WL90</accession>
<protein>
    <submittedName>
        <fullName evidence="1">Uncharacterized protein</fullName>
    </submittedName>
</protein>
<dbReference type="Proteomes" id="UP000250242">
    <property type="component" value="Unassembled WGS sequence"/>
</dbReference>